<protein>
    <submittedName>
        <fullName evidence="2">Uncharacterized protein</fullName>
    </submittedName>
</protein>
<evidence type="ECO:0000256" key="1">
    <source>
        <dbReference type="SAM" id="MobiDB-lite"/>
    </source>
</evidence>
<evidence type="ECO:0000313" key="2">
    <source>
        <dbReference type="EMBL" id="KAH1031088.1"/>
    </source>
</evidence>
<sequence>MDSEGKQDCEELLVSPEWVTVQESEVNASSPTSSSNNPELGTEALARLEREVLEEVFAAKIQGISETLQARCVDSSPMAIWAYAEAHGRVDFGTRVSG</sequence>
<comment type="caution">
    <text evidence="2">The sequence shown here is derived from an EMBL/GenBank/DDBJ whole genome shotgun (WGS) entry which is preliminary data.</text>
</comment>
<dbReference type="AlphaFoldDB" id="A0A9D3ZF84"/>
<proteinExistence type="predicted"/>
<dbReference type="Proteomes" id="UP000828251">
    <property type="component" value="Unassembled WGS sequence"/>
</dbReference>
<feature type="region of interest" description="Disordered" evidence="1">
    <location>
        <begin position="19"/>
        <end position="42"/>
    </location>
</feature>
<dbReference type="EMBL" id="JAIQCV010000013">
    <property type="protein sequence ID" value="KAH1031088.1"/>
    <property type="molecule type" value="Genomic_DNA"/>
</dbReference>
<keyword evidence="3" id="KW-1185">Reference proteome</keyword>
<gene>
    <name evidence="2" type="ORF">J1N35_043262</name>
</gene>
<evidence type="ECO:0000313" key="3">
    <source>
        <dbReference type="Proteomes" id="UP000828251"/>
    </source>
</evidence>
<accession>A0A9D3ZF84</accession>
<feature type="compositionally biased region" description="Low complexity" evidence="1">
    <location>
        <begin position="23"/>
        <end position="42"/>
    </location>
</feature>
<reference evidence="2 3" key="1">
    <citation type="journal article" date="2021" name="Plant Biotechnol. J.">
        <title>Multi-omics assisted identification of the key and species-specific regulatory components of drought-tolerant mechanisms in Gossypium stocksii.</title>
        <authorList>
            <person name="Yu D."/>
            <person name="Ke L."/>
            <person name="Zhang D."/>
            <person name="Wu Y."/>
            <person name="Sun Y."/>
            <person name="Mei J."/>
            <person name="Sun J."/>
            <person name="Sun Y."/>
        </authorList>
    </citation>
    <scope>NUCLEOTIDE SEQUENCE [LARGE SCALE GENOMIC DNA]</scope>
    <source>
        <strain evidence="3">cv. E1</strain>
        <tissue evidence="2">Leaf</tissue>
    </source>
</reference>
<organism evidence="2 3">
    <name type="scientific">Gossypium stocksii</name>
    <dbReference type="NCBI Taxonomy" id="47602"/>
    <lineage>
        <taxon>Eukaryota</taxon>
        <taxon>Viridiplantae</taxon>
        <taxon>Streptophyta</taxon>
        <taxon>Embryophyta</taxon>
        <taxon>Tracheophyta</taxon>
        <taxon>Spermatophyta</taxon>
        <taxon>Magnoliopsida</taxon>
        <taxon>eudicotyledons</taxon>
        <taxon>Gunneridae</taxon>
        <taxon>Pentapetalae</taxon>
        <taxon>rosids</taxon>
        <taxon>malvids</taxon>
        <taxon>Malvales</taxon>
        <taxon>Malvaceae</taxon>
        <taxon>Malvoideae</taxon>
        <taxon>Gossypium</taxon>
    </lineage>
</organism>
<name>A0A9D3ZF84_9ROSI</name>